<dbReference type="InterPro" id="IPR036291">
    <property type="entry name" value="NAD(P)-bd_dom_sf"/>
</dbReference>
<dbReference type="PRINTS" id="PR00080">
    <property type="entry name" value="SDRFAMILY"/>
</dbReference>
<accession>A0A238D4S8</accession>
<keyword evidence="2" id="KW-0560">Oxidoreductase</keyword>
<dbReference type="PANTHER" id="PTHR43899:SF13">
    <property type="entry name" value="RH59310P"/>
    <property type="match status" value="1"/>
</dbReference>
<evidence type="ECO:0000313" key="6">
    <source>
        <dbReference type="Proteomes" id="UP000214566"/>
    </source>
</evidence>
<dbReference type="PIRSF" id="PIRSF000126">
    <property type="entry name" value="11-beta-HSD1"/>
    <property type="match status" value="1"/>
</dbReference>
<dbReference type="CDD" id="cd05233">
    <property type="entry name" value="SDR_c"/>
    <property type="match status" value="1"/>
</dbReference>
<dbReference type="GO" id="GO:0016491">
    <property type="term" value="F:oxidoreductase activity"/>
    <property type="evidence" value="ECO:0007669"/>
    <property type="project" value="UniProtKB-KW"/>
</dbReference>
<keyword evidence="6" id="KW-1185">Reference proteome</keyword>
<dbReference type="PANTHER" id="PTHR43899">
    <property type="entry name" value="RH59310P"/>
    <property type="match status" value="1"/>
</dbReference>
<comment type="similarity">
    <text evidence="1 3">Belongs to the short-chain dehydrogenases/reductases (SDR) family.</text>
</comment>
<proteinExistence type="inferred from homology"/>
<evidence type="ECO:0000256" key="3">
    <source>
        <dbReference type="RuleBase" id="RU000363"/>
    </source>
</evidence>
<reference evidence="5 6" key="1">
    <citation type="submission" date="2016-06" db="EMBL/GenBank/DDBJ databases">
        <authorList>
            <person name="Kjaerup R.B."/>
            <person name="Dalgaard T.S."/>
            <person name="Juul-Madsen H.R."/>
        </authorList>
    </citation>
    <scope>NUCLEOTIDE SEQUENCE [LARGE SCALE GENOMIC DNA]</scope>
    <source>
        <strain evidence="5 6">DSM 16361</strain>
    </source>
</reference>
<dbReference type="PRINTS" id="PR00081">
    <property type="entry name" value="GDHRDH"/>
</dbReference>
<dbReference type="AlphaFoldDB" id="A0A238D4S8"/>
<organism evidence="5 6">
    <name type="scientific">Thiomonas delicata</name>
    <name type="common">Thiomonas cuprina</name>
    <dbReference type="NCBI Taxonomy" id="364030"/>
    <lineage>
        <taxon>Bacteria</taxon>
        <taxon>Pseudomonadati</taxon>
        <taxon>Pseudomonadota</taxon>
        <taxon>Betaproteobacteria</taxon>
        <taxon>Burkholderiales</taxon>
        <taxon>Thiomonas</taxon>
    </lineage>
</organism>
<gene>
    <name evidence="5" type="ORF">THIARS_60958</name>
</gene>
<protein>
    <submittedName>
        <fullName evidence="5">Oxidoreductase, short chain dehydrogenase/reductase family protein</fullName>
    </submittedName>
</protein>
<feature type="region of interest" description="Disordered" evidence="4">
    <location>
        <begin position="1"/>
        <end position="28"/>
    </location>
</feature>
<name>A0A238D4S8_THIDL</name>
<dbReference type="SUPFAM" id="SSF51735">
    <property type="entry name" value="NAD(P)-binding Rossmann-fold domains"/>
    <property type="match status" value="1"/>
</dbReference>
<sequence>MARKPDAGAAGTIAKASSTTGRQAHMNEEASMDRWAVVTGASGGIGLEIARELAARGHALVLTARSVDSLNALAHTLQREHGTRCLVVPLDLGAPGGAEALAQRISEAGVEPAVLVNNAGFGVYGRFAGADIGQTQAMIDLNVSALTRLTALLLPAMLRRRQGRILNVASTAAFQPGPGMAVYFATKAYVLSFSEALDAELHGQGVTVTALCPGATATGFEARAKGERSALFQGRVATARAVARYGVRAMERGQRVAVEGWLNRIMAASVRFAPRRVVTALAGWLMREV</sequence>
<dbReference type="Proteomes" id="UP000214566">
    <property type="component" value="Unassembled WGS sequence"/>
</dbReference>
<dbReference type="InterPro" id="IPR051019">
    <property type="entry name" value="VLCFA-Steroid_DH"/>
</dbReference>
<evidence type="ECO:0000256" key="2">
    <source>
        <dbReference type="ARBA" id="ARBA00023002"/>
    </source>
</evidence>
<dbReference type="EMBL" id="FLMQ01000055">
    <property type="protein sequence ID" value="SBP88245.1"/>
    <property type="molecule type" value="Genomic_DNA"/>
</dbReference>
<dbReference type="Pfam" id="PF00106">
    <property type="entry name" value="adh_short"/>
    <property type="match status" value="1"/>
</dbReference>
<dbReference type="InterPro" id="IPR002347">
    <property type="entry name" value="SDR_fam"/>
</dbReference>
<evidence type="ECO:0000313" key="5">
    <source>
        <dbReference type="EMBL" id="SBP88245.1"/>
    </source>
</evidence>
<dbReference type="Gene3D" id="3.40.50.720">
    <property type="entry name" value="NAD(P)-binding Rossmann-like Domain"/>
    <property type="match status" value="1"/>
</dbReference>
<evidence type="ECO:0000256" key="4">
    <source>
        <dbReference type="SAM" id="MobiDB-lite"/>
    </source>
</evidence>
<evidence type="ECO:0000256" key="1">
    <source>
        <dbReference type="ARBA" id="ARBA00006484"/>
    </source>
</evidence>